<sequence>MTTTTVASGETRDDALKMKGADELRVGGDFIVGDDDPSVLFNDVTNGARVVNEGALLNEAEDGRAIRIGKAVGSDFTATIENSGLIASENDVVQIQNEVSSGVLTILNAASGRIEAGSGQGLDLASGAGAFVARITNAGLIDSDENDGVRFGGRGELRNSGVVTGGSDEGYQSKADGVQFESGAIGQVANADGGVVTGDRHGVNADEDTTIAVANSGRIVGLNGSGVGSDGTATVVNRGEIVGRFSDLDGTDVNGSTVGAEDGGGPDGVNDGDGDGVDVDFRAVIHNYGSIRGEGSGGTGSDGLPNTSEGIAAGGGIIRNFSGAEIIGKDLGILIDDSSQGDASFVTYIANTGEIRGEAGYAIKLVSDQGDRIANAGLIAGGDGEAILFGSGDDTLSLLRGSVIEGLSRGGAGEDTLTYEAYRGSITANLQTGRATGADGVAEFENLTGGAARDRLAGDAGANVINGGGGSDLINGAAGDDVVDGGTGSDRIIGGSGADRLTGGLGADLFTYVAVTDSLAAAHDVITDFSTAQGDRIRLVELDADTTASGRQSFVWTDGFTGVAGELYAASADGSTTVFGDVDGDRVADFVIELENVASVSAGDFIL</sequence>
<dbReference type="AlphaFoldDB" id="A0A9W6JF28"/>
<dbReference type="EMBL" id="BSFK01000005">
    <property type="protein sequence ID" value="GLK75832.1"/>
    <property type="molecule type" value="Genomic_DNA"/>
</dbReference>
<dbReference type="Pfam" id="PF00353">
    <property type="entry name" value="HemolysinCabind"/>
    <property type="match status" value="1"/>
</dbReference>
<dbReference type="RefSeq" id="WP_271203766.1">
    <property type="nucleotide sequence ID" value="NZ_BSFK01000005.1"/>
</dbReference>
<keyword evidence="3" id="KW-0964">Secreted</keyword>
<dbReference type="InterPro" id="IPR018511">
    <property type="entry name" value="Hemolysin-typ_Ca-bd_CS"/>
</dbReference>
<dbReference type="PRINTS" id="PR00313">
    <property type="entry name" value="CABNDNGRPT"/>
</dbReference>
<dbReference type="SUPFAM" id="SSF51120">
    <property type="entry name" value="beta-Roll"/>
    <property type="match status" value="1"/>
</dbReference>
<keyword evidence="7" id="KW-1185">Reference proteome</keyword>
<reference evidence="6" key="2">
    <citation type="submission" date="2023-01" db="EMBL/GenBank/DDBJ databases">
        <authorList>
            <person name="Sun Q."/>
            <person name="Evtushenko L."/>
        </authorList>
    </citation>
    <scope>NUCLEOTIDE SEQUENCE</scope>
    <source>
        <strain evidence="6">VKM B-2555</strain>
    </source>
</reference>
<dbReference type="InterPro" id="IPR011049">
    <property type="entry name" value="Serralysin-like_metalloprot_C"/>
</dbReference>
<organism evidence="6 7">
    <name type="scientific">Methylopila jiangsuensis</name>
    <dbReference type="NCBI Taxonomy" id="586230"/>
    <lineage>
        <taxon>Bacteria</taxon>
        <taxon>Pseudomonadati</taxon>
        <taxon>Pseudomonadota</taxon>
        <taxon>Alphaproteobacteria</taxon>
        <taxon>Hyphomicrobiales</taxon>
        <taxon>Methylopilaceae</taxon>
        <taxon>Methylopila</taxon>
    </lineage>
</organism>
<evidence type="ECO:0000256" key="4">
    <source>
        <dbReference type="ARBA" id="ARBA00022737"/>
    </source>
</evidence>
<comment type="cofactor">
    <cofactor evidence="1">
        <name>Ca(2+)</name>
        <dbReference type="ChEBI" id="CHEBI:29108"/>
    </cofactor>
</comment>
<gene>
    <name evidence="6" type="ORF">GCM10008171_10860</name>
</gene>
<evidence type="ECO:0000256" key="1">
    <source>
        <dbReference type="ARBA" id="ARBA00001913"/>
    </source>
</evidence>
<evidence type="ECO:0000313" key="6">
    <source>
        <dbReference type="EMBL" id="GLK75832.1"/>
    </source>
</evidence>
<evidence type="ECO:0000256" key="2">
    <source>
        <dbReference type="ARBA" id="ARBA00004613"/>
    </source>
</evidence>
<comment type="subcellular location">
    <subcellularLocation>
        <location evidence="2">Secreted</location>
    </subcellularLocation>
</comment>
<proteinExistence type="predicted"/>
<evidence type="ECO:0000259" key="5">
    <source>
        <dbReference type="Pfam" id="PF08548"/>
    </source>
</evidence>
<dbReference type="InterPro" id="IPR013858">
    <property type="entry name" value="Peptidase_M10B_C"/>
</dbReference>
<dbReference type="GO" id="GO:0005509">
    <property type="term" value="F:calcium ion binding"/>
    <property type="evidence" value="ECO:0007669"/>
    <property type="project" value="InterPro"/>
</dbReference>
<evidence type="ECO:0000313" key="7">
    <source>
        <dbReference type="Proteomes" id="UP001143364"/>
    </source>
</evidence>
<reference evidence="6" key="1">
    <citation type="journal article" date="2014" name="Int. J. Syst. Evol. Microbiol.">
        <title>Complete genome sequence of Corynebacterium casei LMG S-19264T (=DSM 44701T), isolated from a smear-ripened cheese.</title>
        <authorList>
            <consortium name="US DOE Joint Genome Institute (JGI-PGF)"/>
            <person name="Walter F."/>
            <person name="Albersmeier A."/>
            <person name="Kalinowski J."/>
            <person name="Ruckert C."/>
        </authorList>
    </citation>
    <scope>NUCLEOTIDE SEQUENCE</scope>
    <source>
        <strain evidence="6">VKM B-2555</strain>
    </source>
</reference>
<dbReference type="InterPro" id="IPR001343">
    <property type="entry name" value="Hemolysn_Ca-bd"/>
</dbReference>
<dbReference type="Proteomes" id="UP001143364">
    <property type="component" value="Unassembled WGS sequence"/>
</dbReference>
<protein>
    <recommendedName>
        <fullName evidence="5">Peptidase M10 serralysin C-terminal domain-containing protein</fullName>
    </recommendedName>
</protein>
<dbReference type="PROSITE" id="PS00330">
    <property type="entry name" value="HEMOLYSIN_CALCIUM"/>
    <property type="match status" value="1"/>
</dbReference>
<comment type="caution">
    <text evidence="6">The sequence shown here is derived from an EMBL/GenBank/DDBJ whole genome shotgun (WGS) entry which is preliminary data.</text>
</comment>
<dbReference type="GO" id="GO:0005615">
    <property type="term" value="C:extracellular space"/>
    <property type="evidence" value="ECO:0007669"/>
    <property type="project" value="InterPro"/>
</dbReference>
<name>A0A9W6JF28_9HYPH</name>
<keyword evidence="4" id="KW-0677">Repeat</keyword>
<dbReference type="Gene3D" id="2.150.10.10">
    <property type="entry name" value="Serralysin-like metalloprotease, C-terminal"/>
    <property type="match status" value="1"/>
</dbReference>
<evidence type="ECO:0000256" key="3">
    <source>
        <dbReference type="ARBA" id="ARBA00022525"/>
    </source>
</evidence>
<feature type="domain" description="Peptidase M10 serralysin C-terminal" evidence="5">
    <location>
        <begin position="490"/>
        <end position="606"/>
    </location>
</feature>
<dbReference type="Pfam" id="PF08548">
    <property type="entry name" value="Peptidase_M10_C"/>
    <property type="match status" value="1"/>
</dbReference>
<accession>A0A9W6JF28</accession>